<evidence type="ECO:0000256" key="1">
    <source>
        <dbReference type="SAM" id="SignalP"/>
    </source>
</evidence>
<reference evidence="2" key="1">
    <citation type="journal article" date="2021" name="Front. Microbiol.">
        <title>Comprehensive Comparative Genomics and Phenotyping of Methylobacterium Species.</title>
        <authorList>
            <person name="Alessa O."/>
            <person name="Ogura Y."/>
            <person name="Fujitani Y."/>
            <person name="Takami H."/>
            <person name="Hayashi T."/>
            <person name="Sahin N."/>
            <person name="Tani A."/>
        </authorList>
    </citation>
    <scope>NUCLEOTIDE SEQUENCE</scope>
    <source>
        <strain evidence="2">DSM 17168</strain>
    </source>
</reference>
<protein>
    <submittedName>
        <fullName evidence="2">Uncharacterized protein</fullName>
    </submittedName>
</protein>
<reference evidence="2" key="2">
    <citation type="submission" date="2021-08" db="EMBL/GenBank/DDBJ databases">
        <authorList>
            <person name="Tani A."/>
            <person name="Ola A."/>
            <person name="Ogura Y."/>
            <person name="Katsura K."/>
            <person name="Hayashi T."/>
        </authorList>
    </citation>
    <scope>NUCLEOTIDE SEQUENCE</scope>
    <source>
        <strain evidence="2">DSM 17168</strain>
    </source>
</reference>
<gene>
    <name evidence="2" type="ORF">GMJLKIPL_5394</name>
</gene>
<name>A0ABQ4SLN6_9HYPH</name>
<dbReference type="Proteomes" id="UP001055153">
    <property type="component" value="Unassembled WGS sequence"/>
</dbReference>
<accession>A0ABQ4SLN6</accession>
<keyword evidence="1" id="KW-0732">Signal</keyword>
<organism evidence="2 3">
    <name type="scientific">Methylobacterium isbiliense</name>
    <dbReference type="NCBI Taxonomy" id="315478"/>
    <lineage>
        <taxon>Bacteria</taxon>
        <taxon>Pseudomonadati</taxon>
        <taxon>Pseudomonadota</taxon>
        <taxon>Alphaproteobacteria</taxon>
        <taxon>Hyphomicrobiales</taxon>
        <taxon>Methylobacteriaceae</taxon>
        <taxon>Methylobacterium</taxon>
    </lineage>
</organism>
<proteinExistence type="predicted"/>
<sequence>MSFNRFAPAFGAALLVASPAFAITVSNRDAKEHVLTVDRGMQEDDTRMAPGTSVQVDCPEGCALRVRGSGYDRPAEPGDRLVIDRSGLLHYADDLATGSVRTGAPAATK</sequence>
<dbReference type="RefSeq" id="WP_238240835.1">
    <property type="nucleotide sequence ID" value="NZ_BPQQ01000077.1"/>
</dbReference>
<comment type="caution">
    <text evidence="2">The sequence shown here is derived from an EMBL/GenBank/DDBJ whole genome shotgun (WGS) entry which is preliminary data.</text>
</comment>
<dbReference type="EMBL" id="BPQQ01000077">
    <property type="protein sequence ID" value="GJE03439.1"/>
    <property type="molecule type" value="Genomic_DNA"/>
</dbReference>
<evidence type="ECO:0000313" key="3">
    <source>
        <dbReference type="Proteomes" id="UP001055153"/>
    </source>
</evidence>
<feature type="chain" id="PRO_5046063127" evidence="1">
    <location>
        <begin position="23"/>
        <end position="109"/>
    </location>
</feature>
<evidence type="ECO:0000313" key="2">
    <source>
        <dbReference type="EMBL" id="GJE03439.1"/>
    </source>
</evidence>
<keyword evidence="3" id="KW-1185">Reference proteome</keyword>
<feature type="signal peptide" evidence="1">
    <location>
        <begin position="1"/>
        <end position="22"/>
    </location>
</feature>